<evidence type="ECO:0000313" key="1">
    <source>
        <dbReference type="EMBL" id="CAH0990187.1"/>
    </source>
</evidence>
<organism evidence="1 2">
    <name type="scientific">Sinobacterium norvegicum</name>
    <dbReference type="NCBI Taxonomy" id="1641715"/>
    <lineage>
        <taxon>Bacteria</taxon>
        <taxon>Pseudomonadati</taxon>
        <taxon>Pseudomonadota</taxon>
        <taxon>Gammaproteobacteria</taxon>
        <taxon>Cellvibrionales</taxon>
        <taxon>Spongiibacteraceae</taxon>
        <taxon>Sinobacterium</taxon>
    </lineage>
</organism>
<name>A0ABN8EH48_9GAMM</name>
<protein>
    <recommendedName>
        <fullName evidence="3">PilZ domain-containing protein</fullName>
    </recommendedName>
</protein>
<dbReference type="RefSeq" id="WP_237442875.1">
    <property type="nucleotide sequence ID" value="NZ_CAKLPX010000001.1"/>
</dbReference>
<evidence type="ECO:0008006" key="3">
    <source>
        <dbReference type="Google" id="ProtNLM"/>
    </source>
</evidence>
<reference evidence="1" key="1">
    <citation type="submission" date="2021-12" db="EMBL/GenBank/DDBJ databases">
        <authorList>
            <person name="Rodrigo-Torres L."/>
            <person name="Arahal R. D."/>
            <person name="Lucena T."/>
        </authorList>
    </citation>
    <scope>NUCLEOTIDE SEQUENCE</scope>
    <source>
        <strain evidence="1">CECT 8267</strain>
    </source>
</reference>
<dbReference type="EMBL" id="CAKLPX010000001">
    <property type="protein sequence ID" value="CAH0990187.1"/>
    <property type="molecule type" value="Genomic_DNA"/>
</dbReference>
<accession>A0ABN8EH48</accession>
<keyword evidence="2" id="KW-1185">Reference proteome</keyword>
<dbReference type="Proteomes" id="UP000838100">
    <property type="component" value="Unassembled WGS sequence"/>
</dbReference>
<evidence type="ECO:0000313" key="2">
    <source>
        <dbReference type="Proteomes" id="UP000838100"/>
    </source>
</evidence>
<sequence length="123" mass="14140">MFLEVRKAPQVYIQHKAMGPKYLAPISSTLRINLDLVAEVSMYTLKDSKQRLTLDGKDLLVPQDSTVIHLEMSYTHSTHRENIGLPSEHTVNERYFYKLVFFPDAAAEYAKIREIIRQMTVAG</sequence>
<gene>
    <name evidence="1" type="ORF">SIN8267_00279</name>
</gene>
<proteinExistence type="predicted"/>
<comment type="caution">
    <text evidence="1">The sequence shown here is derived from an EMBL/GenBank/DDBJ whole genome shotgun (WGS) entry which is preliminary data.</text>
</comment>